<sequence length="159" mass="17933">MLSPPNTLPPILPHFLKCYQQGPLPPVRRLMHMEAGSNTETLPPIRQQFPHPNFNTLPPLRQHFPDQHFSLPPLRQHSPDQPFPGPLSLQASRNVELNRSLGVAERRLEDMAREPAPLVQLQNDQGQPIASNGNGPRGIKRARDEEESEESITTTKKAR</sequence>
<comment type="caution">
    <text evidence="2">The sequence shown here is derived from an EMBL/GenBank/DDBJ whole genome shotgun (WGS) entry which is preliminary data.</text>
</comment>
<keyword evidence="3" id="KW-1185">Reference proteome</keyword>
<evidence type="ECO:0000256" key="1">
    <source>
        <dbReference type="SAM" id="MobiDB-lite"/>
    </source>
</evidence>
<gene>
    <name evidence="2" type="ORF">DFP72DRAFT_1073662</name>
</gene>
<dbReference type="EMBL" id="JACGCI010000066">
    <property type="protein sequence ID" value="KAF6749105.1"/>
    <property type="molecule type" value="Genomic_DNA"/>
</dbReference>
<organism evidence="2 3">
    <name type="scientific">Ephemerocybe angulata</name>
    <dbReference type="NCBI Taxonomy" id="980116"/>
    <lineage>
        <taxon>Eukaryota</taxon>
        <taxon>Fungi</taxon>
        <taxon>Dikarya</taxon>
        <taxon>Basidiomycota</taxon>
        <taxon>Agaricomycotina</taxon>
        <taxon>Agaricomycetes</taxon>
        <taxon>Agaricomycetidae</taxon>
        <taxon>Agaricales</taxon>
        <taxon>Agaricineae</taxon>
        <taxon>Psathyrellaceae</taxon>
        <taxon>Ephemerocybe</taxon>
    </lineage>
</organism>
<accession>A0A8H6LZV9</accession>
<evidence type="ECO:0000313" key="2">
    <source>
        <dbReference type="EMBL" id="KAF6749105.1"/>
    </source>
</evidence>
<reference evidence="2 3" key="1">
    <citation type="submission" date="2020-07" db="EMBL/GenBank/DDBJ databases">
        <title>Comparative genomics of pyrophilous fungi reveals a link between fire events and developmental genes.</title>
        <authorList>
            <consortium name="DOE Joint Genome Institute"/>
            <person name="Steindorff A.S."/>
            <person name="Carver A."/>
            <person name="Calhoun S."/>
            <person name="Stillman K."/>
            <person name="Liu H."/>
            <person name="Lipzen A."/>
            <person name="Pangilinan J."/>
            <person name="Labutti K."/>
            <person name="Bruns T.D."/>
            <person name="Grigoriev I.V."/>
        </authorList>
    </citation>
    <scope>NUCLEOTIDE SEQUENCE [LARGE SCALE GENOMIC DNA]</scope>
    <source>
        <strain evidence="2 3">CBS 144469</strain>
    </source>
</reference>
<dbReference type="AlphaFoldDB" id="A0A8H6LZV9"/>
<feature type="region of interest" description="Disordered" evidence="1">
    <location>
        <begin position="60"/>
        <end position="91"/>
    </location>
</feature>
<dbReference type="Proteomes" id="UP000521943">
    <property type="component" value="Unassembled WGS sequence"/>
</dbReference>
<name>A0A8H6LZV9_9AGAR</name>
<feature type="region of interest" description="Disordered" evidence="1">
    <location>
        <begin position="114"/>
        <end position="159"/>
    </location>
</feature>
<protein>
    <submittedName>
        <fullName evidence="2">Uncharacterized protein</fullName>
    </submittedName>
</protein>
<feature type="compositionally biased region" description="Polar residues" evidence="1">
    <location>
        <begin position="120"/>
        <end position="134"/>
    </location>
</feature>
<proteinExistence type="predicted"/>
<evidence type="ECO:0000313" key="3">
    <source>
        <dbReference type="Proteomes" id="UP000521943"/>
    </source>
</evidence>